<gene>
    <name evidence="2" type="ORF">GCG54_00006553</name>
</gene>
<dbReference type="EMBL" id="WVTB01000018">
    <property type="protein sequence ID" value="KAF3808685.1"/>
    <property type="molecule type" value="Genomic_DNA"/>
</dbReference>
<name>A0A8H4FNJ7_COLGL</name>
<dbReference type="Proteomes" id="UP000613401">
    <property type="component" value="Unassembled WGS sequence"/>
</dbReference>
<keyword evidence="3" id="KW-1185">Reference proteome</keyword>
<sequence length="434" mass="48925">MASEKYFHHVSTRDAYNREAKPEGDWLESLNKLGASKWGRPQLAALRVLVVEKDASLLPSLNKDNDFLQASSILRFDGASESEFQQEDADSRESIHALFKLVKGPSSDDHVTRSVRTEYALRRDPLGSVWAALNRLCVSGQTDDYINTRDDEGDVQEADEASVMSSSPPVGITGLKREPSLPPLPEERPKRQATQAPLAPMYNREELTEAIGIPTSPSGKFPSSQSYVPQEEAVRSQLRPEELTHRFASEFIRHVLQHLPQHQWSDLDDFAVDFDDHKLQLDCRIQQNAYRSIDDGGLSLVQDFSGRLGRVAIIETKRHLGEISNGEPKLSDERFAQMIGQAVSMRLVQGAWVGPRDTIFIITAARYYMRFLEVHITEDYVDQLEVSEDHQRAAAEFIEVNATKWFDLRSERPRNHAVINIAGIVSQAFKALTS</sequence>
<dbReference type="GeneID" id="69013701"/>
<dbReference type="RefSeq" id="XP_045267844.1">
    <property type="nucleotide sequence ID" value="XM_045406552.1"/>
</dbReference>
<evidence type="ECO:0000256" key="1">
    <source>
        <dbReference type="SAM" id="MobiDB-lite"/>
    </source>
</evidence>
<proteinExistence type="predicted"/>
<evidence type="ECO:0000313" key="2">
    <source>
        <dbReference type="EMBL" id="KAF3808685.1"/>
    </source>
</evidence>
<protein>
    <submittedName>
        <fullName evidence="2">Uncharacterized protein</fullName>
    </submittedName>
</protein>
<comment type="caution">
    <text evidence="2">The sequence shown here is derived from an EMBL/GenBank/DDBJ whole genome shotgun (WGS) entry which is preliminary data.</text>
</comment>
<organism evidence="2 3">
    <name type="scientific">Colletotrichum gloeosporioides</name>
    <name type="common">Anthracnose fungus</name>
    <name type="synonym">Glomerella cingulata</name>
    <dbReference type="NCBI Taxonomy" id="474922"/>
    <lineage>
        <taxon>Eukaryota</taxon>
        <taxon>Fungi</taxon>
        <taxon>Dikarya</taxon>
        <taxon>Ascomycota</taxon>
        <taxon>Pezizomycotina</taxon>
        <taxon>Sordariomycetes</taxon>
        <taxon>Hypocreomycetidae</taxon>
        <taxon>Glomerellales</taxon>
        <taxon>Glomerellaceae</taxon>
        <taxon>Colletotrichum</taxon>
        <taxon>Colletotrichum gloeosporioides species complex</taxon>
    </lineage>
</organism>
<reference evidence="2" key="1">
    <citation type="journal article" date="2020" name="Phytopathology">
        <title>Genome sequence and comparative analysis of Colletotrichum gloeosporioides isolated from Liriodendron leaves.</title>
        <authorList>
            <person name="Fu F.F."/>
            <person name="Hao Z."/>
            <person name="Wang P."/>
            <person name="Lu Y."/>
            <person name="Xue L.J."/>
            <person name="Wei G."/>
            <person name="Tian Y."/>
            <person name="Baishi H."/>
            <person name="Xu H."/>
            <person name="Shi J."/>
            <person name="Cheng T."/>
            <person name="Wang G."/>
            <person name="Yi Y."/>
            <person name="Chen J."/>
        </authorList>
    </citation>
    <scope>NUCLEOTIDE SEQUENCE</scope>
    <source>
        <strain evidence="2">Lc1</strain>
    </source>
</reference>
<dbReference type="AlphaFoldDB" id="A0A8H4FNJ7"/>
<feature type="region of interest" description="Disordered" evidence="1">
    <location>
        <begin position="153"/>
        <end position="195"/>
    </location>
</feature>
<feature type="compositionally biased region" description="Basic and acidic residues" evidence="1">
    <location>
        <begin position="175"/>
        <end position="190"/>
    </location>
</feature>
<reference evidence="2" key="2">
    <citation type="submission" date="2020-03" db="EMBL/GenBank/DDBJ databases">
        <authorList>
            <person name="Fu F.-F."/>
            <person name="Chen J."/>
        </authorList>
    </citation>
    <scope>NUCLEOTIDE SEQUENCE</scope>
    <source>
        <strain evidence="2">Lc1</strain>
    </source>
</reference>
<evidence type="ECO:0000313" key="3">
    <source>
        <dbReference type="Proteomes" id="UP000613401"/>
    </source>
</evidence>
<accession>A0A8H4FNJ7</accession>